<dbReference type="PIRSF" id="PIRSF003180">
    <property type="entry name" value="DiGMPpdiest_YuxH"/>
    <property type="match status" value="1"/>
</dbReference>
<dbReference type="InterPro" id="IPR035919">
    <property type="entry name" value="EAL_sf"/>
</dbReference>
<comment type="caution">
    <text evidence="2">The sequence shown here is derived from an EMBL/GenBank/DDBJ whole genome shotgun (WGS) entry which is preliminary data.</text>
</comment>
<dbReference type="OrthoDB" id="9804751at2"/>
<dbReference type="InterPro" id="IPR013976">
    <property type="entry name" value="HDOD"/>
</dbReference>
<dbReference type="InterPro" id="IPR052340">
    <property type="entry name" value="RNase_Y/CdgJ"/>
</dbReference>
<feature type="domain" description="HDOD" evidence="1">
    <location>
        <begin position="226"/>
        <end position="414"/>
    </location>
</feature>
<dbReference type="PANTHER" id="PTHR33525:SF4">
    <property type="entry name" value="CYCLIC DI-GMP PHOSPHODIESTERASE CDGJ"/>
    <property type="match status" value="1"/>
</dbReference>
<dbReference type="PANTHER" id="PTHR33525">
    <property type="match status" value="1"/>
</dbReference>
<keyword evidence="3" id="KW-1185">Reference proteome</keyword>
<evidence type="ECO:0000313" key="2">
    <source>
        <dbReference type="EMBL" id="TLS68704.1"/>
    </source>
</evidence>
<dbReference type="EMBL" id="VBRY01000002">
    <property type="protein sequence ID" value="TLS68704.1"/>
    <property type="molecule type" value="Genomic_DNA"/>
</dbReference>
<organism evidence="2 3">
    <name type="scientific">Mariprofundus erugo</name>
    <dbReference type="NCBI Taxonomy" id="2528639"/>
    <lineage>
        <taxon>Bacteria</taxon>
        <taxon>Pseudomonadati</taxon>
        <taxon>Pseudomonadota</taxon>
        <taxon>Candidatius Mariprofundia</taxon>
        <taxon>Mariprofundales</taxon>
        <taxon>Mariprofundaceae</taxon>
        <taxon>Mariprofundus</taxon>
    </lineage>
</organism>
<dbReference type="InterPro" id="IPR014408">
    <property type="entry name" value="dGMP_Pdiesterase_EAL/HD-GYP"/>
</dbReference>
<dbReference type="SMART" id="SM00052">
    <property type="entry name" value="EAL"/>
    <property type="match status" value="1"/>
</dbReference>
<dbReference type="PROSITE" id="PS51833">
    <property type="entry name" value="HDOD"/>
    <property type="match status" value="1"/>
</dbReference>
<dbReference type="InterPro" id="IPR001633">
    <property type="entry name" value="EAL_dom"/>
</dbReference>
<evidence type="ECO:0000313" key="3">
    <source>
        <dbReference type="Proteomes" id="UP000306585"/>
    </source>
</evidence>
<sequence>MRRQVQIKHWPMAYDLLKVHARGHAWPQPGRKPVMTDKIIIGRQPVFNKNYSVVGYEILFRGEMPTGGVDRTAQVVVNTLIDLGLDKVAGSLPVFFNIDEAFLLNGIQLAEALPPEQVHFEILETVPPSEAVLQACRALKSKGYSLALDDVTSIEAAKPFIDIVDIIKLDWLATADPLPIMREFRRSNVRFLAEKIDSYEAAEAAKAMNFDLFQGFFYCHPEIVSGNKPPESRMSILRAMQQAMVAASIDQMFTVIKQDVTLSYRLLKYINSASFGLKREVQSIEQALALLGLRNIRRWLTLLTMTSLAENKPPELVRQAMYRARFLEMLAKRMGEDVIDDDFLLGLFSILDALLDCTMQDSLKEISLAQHVQSGLLDLNSPMGQKLAVCLSLEQGNWDYISKFTENGRRIDYREINMIQTDAMQWADQQMAVLSTL</sequence>
<proteinExistence type="predicted"/>
<dbReference type="Pfam" id="PF08668">
    <property type="entry name" value="HDOD"/>
    <property type="match status" value="1"/>
</dbReference>
<reference evidence="2 3" key="1">
    <citation type="journal article" date="2019" name="Appl. Environ. Microbiol.">
        <title>Environmental Evidence and Genomic Insight of Iron-oxidizing Bacteria Preference Towards More Corrosion Resistant Stainless Steel at Higher Salinities.</title>
        <authorList>
            <person name="Garrison C.E."/>
            <person name="Price K.A."/>
            <person name="Field E.K."/>
        </authorList>
    </citation>
    <scope>NUCLEOTIDE SEQUENCE [LARGE SCALE GENOMIC DNA]</scope>
    <source>
        <strain evidence="2 3">P3</strain>
    </source>
</reference>
<accession>A0A5R9H1G4</accession>
<dbReference type="Gene3D" id="1.10.3210.10">
    <property type="entry name" value="Hypothetical protein af1432"/>
    <property type="match status" value="1"/>
</dbReference>
<dbReference type="SUPFAM" id="SSF109604">
    <property type="entry name" value="HD-domain/PDEase-like"/>
    <property type="match status" value="1"/>
</dbReference>
<protein>
    <submittedName>
        <fullName evidence="2">HDOD domain-containing protein</fullName>
    </submittedName>
</protein>
<dbReference type="Pfam" id="PF00563">
    <property type="entry name" value="EAL"/>
    <property type="match status" value="1"/>
</dbReference>
<dbReference type="Proteomes" id="UP000306585">
    <property type="component" value="Unassembled WGS sequence"/>
</dbReference>
<name>A0A5R9H1G4_9PROT</name>
<dbReference type="SUPFAM" id="SSF141868">
    <property type="entry name" value="EAL domain-like"/>
    <property type="match status" value="1"/>
</dbReference>
<evidence type="ECO:0000259" key="1">
    <source>
        <dbReference type="PROSITE" id="PS51833"/>
    </source>
</evidence>
<gene>
    <name evidence="2" type="ORF">FEF65_03135</name>
</gene>
<dbReference type="AlphaFoldDB" id="A0A5R9H1G4"/>
<dbReference type="Gene3D" id="3.20.20.450">
    <property type="entry name" value="EAL domain"/>
    <property type="match status" value="1"/>
</dbReference>